<reference evidence="1 2" key="1">
    <citation type="submission" date="2016-10" db="EMBL/GenBank/DDBJ databases">
        <authorList>
            <person name="de Groot N.N."/>
        </authorList>
    </citation>
    <scope>NUCLEOTIDE SEQUENCE [LARGE SCALE GENOMIC DNA]</scope>
    <source>
        <strain evidence="1 2">CGMCC 4.3519</strain>
    </source>
</reference>
<evidence type="ECO:0000313" key="1">
    <source>
        <dbReference type="EMBL" id="SEQ38986.1"/>
    </source>
</evidence>
<dbReference type="AlphaFoldDB" id="A0A1H9FM71"/>
<sequence>MQQPSETLTPPARRRTGALVAALAAGVVIGGAGVGAAWALTGGSGGAGGPEADARAACGVLERFEESEYAEKGPAGEAALNRWGAAQALSAAAAAGDERYEPLAEALRKSYHRVLSAFEFDARAKEDLERARGICADL</sequence>
<dbReference type="PROSITE" id="PS51318">
    <property type="entry name" value="TAT"/>
    <property type="match status" value="1"/>
</dbReference>
<name>A0A1H9FM71_9ACTN</name>
<dbReference type="InterPro" id="IPR006311">
    <property type="entry name" value="TAT_signal"/>
</dbReference>
<evidence type="ECO:0000313" key="2">
    <source>
        <dbReference type="Proteomes" id="UP000199055"/>
    </source>
</evidence>
<accession>A0A1H9FM71</accession>
<organism evidence="1 2">
    <name type="scientific">Streptomyces radiopugnans</name>
    <dbReference type="NCBI Taxonomy" id="403935"/>
    <lineage>
        <taxon>Bacteria</taxon>
        <taxon>Bacillati</taxon>
        <taxon>Actinomycetota</taxon>
        <taxon>Actinomycetes</taxon>
        <taxon>Kitasatosporales</taxon>
        <taxon>Streptomycetaceae</taxon>
        <taxon>Streptomyces</taxon>
    </lineage>
</organism>
<dbReference type="EMBL" id="FOET01000007">
    <property type="protein sequence ID" value="SEQ38986.1"/>
    <property type="molecule type" value="Genomic_DNA"/>
</dbReference>
<dbReference type="RefSeq" id="WP_245770106.1">
    <property type="nucleotide sequence ID" value="NZ_FOET01000007.1"/>
</dbReference>
<gene>
    <name evidence="1" type="ORF">SAMN05216481_10782</name>
</gene>
<dbReference type="Proteomes" id="UP000199055">
    <property type="component" value="Unassembled WGS sequence"/>
</dbReference>
<protein>
    <submittedName>
        <fullName evidence="1">Uncharacterized protein</fullName>
    </submittedName>
</protein>
<keyword evidence="2" id="KW-1185">Reference proteome</keyword>
<proteinExistence type="predicted"/>